<evidence type="ECO:0000313" key="2">
    <source>
        <dbReference type="EMBL" id="RHX83600.1"/>
    </source>
</evidence>
<dbReference type="AlphaFoldDB" id="A0A8B3CK09"/>
<proteinExistence type="predicted"/>
<sequence>MNKYETFLLTFLLLSITLNLFFVFKKIPRAPNHSIEKEAEANSLPKNELSKEWISSAEILPHPPEFLKGRKIRFLSYQVRTSDGKSWILFKEKRGNAILETKVDAEAVRWF</sequence>
<evidence type="ECO:0000256" key="1">
    <source>
        <dbReference type="SAM" id="Phobius"/>
    </source>
</evidence>
<accession>A0A8B3CK09</accession>
<comment type="caution">
    <text evidence="2">The sequence shown here is derived from an EMBL/GenBank/DDBJ whole genome shotgun (WGS) entry which is preliminary data.</text>
</comment>
<keyword evidence="1" id="KW-0472">Membrane</keyword>
<organism evidence="2 3">
    <name type="scientific">Leptospira stimsonii</name>
    <dbReference type="NCBI Taxonomy" id="2202203"/>
    <lineage>
        <taxon>Bacteria</taxon>
        <taxon>Pseudomonadati</taxon>
        <taxon>Spirochaetota</taxon>
        <taxon>Spirochaetia</taxon>
        <taxon>Leptospirales</taxon>
        <taxon>Leptospiraceae</taxon>
        <taxon>Leptospira</taxon>
    </lineage>
</organism>
<keyword evidence="1" id="KW-0812">Transmembrane</keyword>
<gene>
    <name evidence="2" type="ORF">DLM78_20905</name>
</gene>
<evidence type="ECO:0000313" key="3">
    <source>
        <dbReference type="Proteomes" id="UP000266669"/>
    </source>
</evidence>
<reference evidence="3" key="1">
    <citation type="submission" date="2018-05" db="EMBL/GenBank/DDBJ databases">
        <title>Leptospira yasudae sp. nov. and Leptospira stimsonii sp. nov., two pathogenic species of the genus Leptospira isolated from environmental sources.</title>
        <authorList>
            <person name="Casanovas-Massana A."/>
            <person name="Hamond C."/>
            <person name="Santos L.A."/>
            <person name="Hacker K.P."/>
            <person name="Balassiano I."/>
            <person name="Medeiros M.A."/>
            <person name="Reis M.G."/>
            <person name="Ko A.I."/>
            <person name="Wunder E.A."/>
        </authorList>
    </citation>
    <scope>NUCLEOTIDE SEQUENCE [LARGE SCALE GENOMIC DNA]</scope>
    <source>
        <strain evidence="3">AMB6-RJ</strain>
    </source>
</reference>
<name>A0A8B3CK09_9LEPT</name>
<dbReference type="Proteomes" id="UP000266669">
    <property type="component" value="Unassembled WGS sequence"/>
</dbReference>
<protein>
    <submittedName>
        <fullName evidence="2">Uncharacterized protein</fullName>
    </submittedName>
</protein>
<keyword evidence="1" id="KW-1133">Transmembrane helix</keyword>
<dbReference type="EMBL" id="QHCS01000008">
    <property type="protein sequence ID" value="RHX83600.1"/>
    <property type="molecule type" value="Genomic_DNA"/>
</dbReference>
<feature type="transmembrane region" description="Helical" evidence="1">
    <location>
        <begin position="6"/>
        <end position="24"/>
    </location>
</feature>